<evidence type="ECO:0000256" key="7">
    <source>
        <dbReference type="PIRSR" id="PIRSR000216-1"/>
    </source>
</evidence>
<sequence>MPKAISNVKSQSLDSIIDSWKGRNGNVLGALEQAQQNDPKKYLSEITLREISQKLNVPLSRVYSVATFYSFFSLKPQGEHVIVVCRGTACHTRGSQVLLNEALARLGIKEFKEEEENSVTSSDSFATIRTVACFGQCALAPVIMVDGKVISRMTISKLVSLLEKLKKGGEV</sequence>
<comment type="similarity">
    <text evidence="1">Belongs to the complex I 24 kDa subunit family.</text>
</comment>
<reference evidence="8" key="1">
    <citation type="submission" date="2017-02" db="EMBL/GenBank/DDBJ databases">
        <authorList>
            <person name="Regsiter A."/>
            <person name="William W."/>
        </authorList>
    </citation>
    <scope>NUCLEOTIDE SEQUENCE</scope>
    <source>
        <strain evidence="8">BdmA 4</strain>
    </source>
</reference>
<dbReference type="CDD" id="cd03064">
    <property type="entry name" value="TRX_Fd_NuoE"/>
    <property type="match status" value="1"/>
</dbReference>
<dbReference type="InterPro" id="IPR028431">
    <property type="entry name" value="NADP_DH_HndA-like"/>
</dbReference>
<gene>
    <name evidence="8" type="ORF">SPIRO4BDMA_80094</name>
</gene>
<evidence type="ECO:0000256" key="3">
    <source>
        <dbReference type="ARBA" id="ARBA00022723"/>
    </source>
</evidence>
<keyword evidence="4 7" id="KW-0408">Iron</keyword>
<feature type="binding site" evidence="7">
    <location>
        <position position="90"/>
    </location>
    <ligand>
        <name>[2Fe-2S] cluster</name>
        <dbReference type="ChEBI" id="CHEBI:190135"/>
    </ligand>
</feature>
<comment type="cofactor">
    <cofactor evidence="7">
        <name>[2Fe-2S] cluster</name>
        <dbReference type="ChEBI" id="CHEBI:190135"/>
    </cofactor>
    <text evidence="7">Binds 1 [2Fe-2S] cluster.</text>
</comment>
<evidence type="ECO:0000256" key="5">
    <source>
        <dbReference type="ARBA" id="ARBA00023014"/>
    </source>
</evidence>
<dbReference type="Pfam" id="PF01257">
    <property type="entry name" value="2Fe-2S_thioredx"/>
    <property type="match status" value="1"/>
</dbReference>
<dbReference type="PANTHER" id="PTHR43342:SF2">
    <property type="entry name" value="POTENTIAL NAD-REDUCING HYDROGENASE SUBUNIT"/>
    <property type="match status" value="1"/>
</dbReference>
<dbReference type="InterPro" id="IPR042128">
    <property type="entry name" value="NuoE_dom"/>
</dbReference>
<dbReference type="PIRSF" id="PIRSF000216">
    <property type="entry name" value="NADH_DH_24kDa"/>
    <property type="match status" value="1"/>
</dbReference>
<keyword evidence="8" id="KW-0830">Ubiquinone</keyword>
<feature type="binding site" evidence="7">
    <location>
        <position position="133"/>
    </location>
    <ligand>
        <name>[2Fe-2S] cluster</name>
        <dbReference type="ChEBI" id="CHEBI:190135"/>
    </ligand>
</feature>
<comment type="cofactor">
    <cofactor evidence="6">
        <name>[2Fe-2S] cluster</name>
        <dbReference type="ChEBI" id="CHEBI:190135"/>
    </cofactor>
</comment>
<dbReference type="GO" id="GO:0016491">
    <property type="term" value="F:oxidoreductase activity"/>
    <property type="evidence" value="ECO:0007669"/>
    <property type="project" value="InterPro"/>
</dbReference>
<dbReference type="Gene3D" id="3.40.30.10">
    <property type="entry name" value="Glutaredoxin"/>
    <property type="match status" value="1"/>
</dbReference>
<keyword evidence="5 7" id="KW-0411">Iron-sulfur</keyword>
<dbReference type="EMBL" id="FWDO01000008">
    <property type="protein sequence ID" value="SLM19987.1"/>
    <property type="molecule type" value="Genomic_DNA"/>
</dbReference>
<dbReference type="Gene3D" id="1.10.10.1590">
    <property type="entry name" value="NADH-quinone oxidoreductase subunit E"/>
    <property type="match status" value="1"/>
</dbReference>
<evidence type="ECO:0000313" key="8">
    <source>
        <dbReference type="EMBL" id="SLM19987.1"/>
    </source>
</evidence>
<dbReference type="InterPro" id="IPR041921">
    <property type="entry name" value="NuoE_N"/>
</dbReference>
<dbReference type="InterPro" id="IPR002023">
    <property type="entry name" value="NuoE-like"/>
</dbReference>
<evidence type="ECO:0000256" key="2">
    <source>
        <dbReference type="ARBA" id="ARBA00022714"/>
    </source>
</evidence>
<proteinExistence type="inferred from homology"/>
<organism evidence="8">
    <name type="scientific">uncultured spirochete</name>
    <dbReference type="NCBI Taxonomy" id="156406"/>
    <lineage>
        <taxon>Bacteria</taxon>
        <taxon>Pseudomonadati</taxon>
        <taxon>Spirochaetota</taxon>
        <taxon>Spirochaetia</taxon>
        <taxon>Spirochaetales</taxon>
        <taxon>environmental samples</taxon>
    </lineage>
</organism>
<dbReference type="GO" id="GO:0051537">
    <property type="term" value="F:2 iron, 2 sulfur cluster binding"/>
    <property type="evidence" value="ECO:0007669"/>
    <property type="project" value="UniProtKB-KW"/>
</dbReference>
<dbReference type="SUPFAM" id="SSF52833">
    <property type="entry name" value="Thioredoxin-like"/>
    <property type="match status" value="1"/>
</dbReference>
<feature type="binding site" evidence="7">
    <location>
        <position position="85"/>
    </location>
    <ligand>
        <name>[2Fe-2S] cluster</name>
        <dbReference type="ChEBI" id="CHEBI:190135"/>
    </ligand>
</feature>
<evidence type="ECO:0000256" key="1">
    <source>
        <dbReference type="ARBA" id="ARBA00010643"/>
    </source>
</evidence>
<evidence type="ECO:0000256" key="4">
    <source>
        <dbReference type="ARBA" id="ARBA00023004"/>
    </source>
</evidence>
<accession>A0A3P3XUN3</accession>
<dbReference type="PANTHER" id="PTHR43342">
    <property type="entry name" value="NADH-QUINONE OXIDOREDUCTASE, E SUBUNIT"/>
    <property type="match status" value="1"/>
</dbReference>
<keyword evidence="3 7" id="KW-0479">Metal-binding</keyword>
<protein>
    <submittedName>
        <fullName evidence="8">NADH:ubiquinone oxidoreductase 24 kD subunit</fullName>
    </submittedName>
</protein>
<dbReference type="InterPro" id="IPR036249">
    <property type="entry name" value="Thioredoxin-like_sf"/>
</dbReference>
<dbReference type="GO" id="GO:0046872">
    <property type="term" value="F:metal ion binding"/>
    <property type="evidence" value="ECO:0007669"/>
    <property type="project" value="UniProtKB-KW"/>
</dbReference>
<name>A0A3P3XUN3_9SPIR</name>
<dbReference type="AlphaFoldDB" id="A0A3P3XUN3"/>
<keyword evidence="2 7" id="KW-0001">2Fe-2S</keyword>
<evidence type="ECO:0000256" key="6">
    <source>
        <dbReference type="ARBA" id="ARBA00034078"/>
    </source>
</evidence>
<feature type="binding site" evidence="7">
    <location>
        <position position="137"/>
    </location>
    <ligand>
        <name>[2Fe-2S] cluster</name>
        <dbReference type="ChEBI" id="CHEBI:190135"/>
    </ligand>
</feature>